<protein>
    <submittedName>
        <fullName evidence="5">Methyl-accepting chemotaxis protein McpA</fullName>
    </submittedName>
</protein>
<evidence type="ECO:0000313" key="6">
    <source>
        <dbReference type="Proteomes" id="UP000319817"/>
    </source>
</evidence>
<dbReference type="AlphaFoldDB" id="A0A517NM61"/>
<accession>A0A517NM61</accession>
<dbReference type="SUPFAM" id="SSF58104">
    <property type="entry name" value="Methyl-accepting chemotaxis protein (MCP) signaling domain"/>
    <property type="match status" value="1"/>
</dbReference>
<dbReference type="Gene3D" id="1.10.287.950">
    <property type="entry name" value="Methyl-accepting chemotaxis protein"/>
    <property type="match status" value="1"/>
</dbReference>
<organism evidence="5 6">
    <name type="scientific">Stieleria marina</name>
    <dbReference type="NCBI Taxonomy" id="1930275"/>
    <lineage>
        <taxon>Bacteria</taxon>
        <taxon>Pseudomonadati</taxon>
        <taxon>Planctomycetota</taxon>
        <taxon>Planctomycetia</taxon>
        <taxon>Pirellulales</taxon>
        <taxon>Pirellulaceae</taxon>
        <taxon>Stieleria</taxon>
    </lineage>
</organism>
<dbReference type="GO" id="GO:0016020">
    <property type="term" value="C:membrane"/>
    <property type="evidence" value="ECO:0007669"/>
    <property type="project" value="InterPro"/>
</dbReference>
<dbReference type="GO" id="GO:0007165">
    <property type="term" value="P:signal transduction"/>
    <property type="evidence" value="ECO:0007669"/>
    <property type="project" value="UniProtKB-KW"/>
</dbReference>
<dbReference type="EMBL" id="CP036526">
    <property type="protein sequence ID" value="QDT08163.1"/>
    <property type="molecule type" value="Genomic_DNA"/>
</dbReference>
<dbReference type="Pfam" id="PF00015">
    <property type="entry name" value="MCPsignal"/>
    <property type="match status" value="1"/>
</dbReference>
<dbReference type="InterPro" id="IPR004089">
    <property type="entry name" value="MCPsignal_dom"/>
</dbReference>
<reference evidence="5 6" key="1">
    <citation type="submission" date="2019-02" db="EMBL/GenBank/DDBJ databases">
        <title>Deep-cultivation of Planctomycetes and their phenomic and genomic characterization uncovers novel biology.</title>
        <authorList>
            <person name="Wiegand S."/>
            <person name="Jogler M."/>
            <person name="Boedeker C."/>
            <person name="Pinto D."/>
            <person name="Vollmers J."/>
            <person name="Rivas-Marin E."/>
            <person name="Kohn T."/>
            <person name="Peeters S.H."/>
            <person name="Heuer A."/>
            <person name="Rast P."/>
            <person name="Oberbeckmann S."/>
            <person name="Bunk B."/>
            <person name="Jeske O."/>
            <person name="Meyerdierks A."/>
            <person name="Storesund J.E."/>
            <person name="Kallscheuer N."/>
            <person name="Luecker S."/>
            <person name="Lage O.M."/>
            <person name="Pohl T."/>
            <person name="Merkel B.J."/>
            <person name="Hornburger P."/>
            <person name="Mueller R.-W."/>
            <person name="Bruemmer F."/>
            <person name="Labrenz M."/>
            <person name="Spormann A.M."/>
            <person name="Op den Camp H."/>
            <person name="Overmann J."/>
            <person name="Amann R."/>
            <person name="Jetten M.S.M."/>
            <person name="Mascher T."/>
            <person name="Medema M.H."/>
            <person name="Devos D.P."/>
            <person name="Kaster A.-K."/>
            <person name="Ovreas L."/>
            <person name="Rohde M."/>
            <person name="Galperin M.Y."/>
            <person name="Jogler C."/>
        </authorList>
    </citation>
    <scope>NUCLEOTIDE SEQUENCE [LARGE SCALE GENOMIC DNA]</scope>
    <source>
        <strain evidence="5 6">K23_9</strain>
    </source>
</reference>
<keyword evidence="6" id="KW-1185">Reference proteome</keyword>
<gene>
    <name evidence="5" type="primary">mcpA</name>
    <name evidence="5" type="ORF">K239x_00950</name>
</gene>
<evidence type="ECO:0000256" key="2">
    <source>
        <dbReference type="PROSITE-ProRule" id="PRU00284"/>
    </source>
</evidence>
<feature type="compositionally biased region" description="Low complexity" evidence="3">
    <location>
        <begin position="425"/>
        <end position="443"/>
    </location>
</feature>
<feature type="domain" description="Methyl-accepting transducer" evidence="4">
    <location>
        <begin position="142"/>
        <end position="378"/>
    </location>
</feature>
<proteinExistence type="predicted"/>
<name>A0A517NM61_9BACT</name>
<dbReference type="PANTHER" id="PTHR32089">
    <property type="entry name" value="METHYL-ACCEPTING CHEMOTAXIS PROTEIN MCPB"/>
    <property type="match status" value="1"/>
</dbReference>
<evidence type="ECO:0000313" key="5">
    <source>
        <dbReference type="EMBL" id="QDT08163.1"/>
    </source>
</evidence>
<evidence type="ECO:0000256" key="1">
    <source>
        <dbReference type="ARBA" id="ARBA00023224"/>
    </source>
</evidence>
<evidence type="ECO:0000259" key="4">
    <source>
        <dbReference type="PROSITE" id="PS50111"/>
    </source>
</evidence>
<dbReference type="SMART" id="SM00283">
    <property type="entry name" value="MA"/>
    <property type="match status" value="1"/>
</dbReference>
<keyword evidence="1 2" id="KW-0807">Transducer</keyword>
<dbReference type="Proteomes" id="UP000319817">
    <property type="component" value="Chromosome"/>
</dbReference>
<dbReference type="PROSITE" id="PS50111">
    <property type="entry name" value="CHEMOTAXIS_TRANSDUC_2"/>
    <property type="match status" value="1"/>
</dbReference>
<dbReference type="PANTHER" id="PTHR32089:SF112">
    <property type="entry name" value="LYSOZYME-LIKE PROTEIN-RELATED"/>
    <property type="match status" value="1"/>
</dbReference>
<feature type="region of interest" description="Disordered" evidence="3">
    <location>
        <begin position="415"/>
        <end position="455"/>
    </location>
</feature>
<evidence type="ECO:0000256" key="3">
    <source>
        <dbReference type="SAM" id="MobiDB-lite"/>
    </source>
</evidence>
<sequence>MKLSSFFVTSHAIVAALSVAAVQLTSGTSIAPVAGISLGIVIVASWACARQIKRGLIILESVVADDQNAVTLRSGLTEIDETSRRIGECAQHWETIAANTRRQNSEIKEMMSLLNRRDRSGAPTSGQLQGVLSALGNALHAHVSQIESGASEIDQHAQTIADGTETQGHAVVKATAYVEQLAVAIDVASSNAIDAQAKVQDTVVSATAALETVSELMQGLELVRTDSQTCQRKLLSLCDPAQQISGIVGTINDITARTDHLALNASIESIRAGEHGRRFAIVADEVRRLAEQTNDATREIAGLTDAMQLVIDESICGIQREGKRIESETARANVAETSLQQIREFAEQSSQHLQQVTHLSGQQVQFAQDIVQTVQQIATIAKSNRSGAEGVCWTMKSITKTPAQIVTTIGRLRDCSKAEKDDVNETSSNPSEPTENEENSTPSVAGDAPSSASVPVIALPSPVTALPSCEVS</sequence>